<comment type="subcellular location">
    <subcellularLocation>
        <location evidence="1">Periplasm</location>
    </subcellularLocation>
</comment>
<dbReference type="GO" id="GO:0042597">
    <property type="term" value="C:periplasmic space"/>
    <property type="evidence" value="ECO:0007669"/>
    <property type="project" value="UniProtKB-SubCell"/>
</dbReference>
<dbReference type="EMBL" id="CP035042">
    <property type="protein sequence ID" value="QHC49495.1"/>
    <property type="molecule type" value="Genomic_DNA"/>
</dbReference>
<dbReference type="PANTHER" id="PTHR43649:SF11">
    <property type="entry name" value="ABC TRANSPORTER SUBSTRATE-BINDING PROTEIN YESO-RELATED"/>
    <property type="match status" value="1"/>
</dbReference>
<evidence type="ECO:0000313" key="4">
    <source>
        <dbReference type="Proteomes" id="UP000464013"/>
    </source>
</evidence>
<dbReference type="PANTHER" id="PTHR43649">
    <property type="entry name" value="ARABINOSE-BINDING PROTEIN-RELATED"/>
    <property type="match status" value="1"/>
</dbReference>
<proteinExistence type="inferred from homology"/>
<dbReference type="InterPro" id="IPR006059">
    <property type="entry name" value="SBP"/>
</dbReference>
<protein>
    <submittedName>
        <fullName evidence="3">Carbohydrate ABC transporter substrate-binding protein</fullName>
    </submittedName>
</protein>
<keyword evidence="4" id="KW-1185">Reference proteome</keyword>
<dbReference type="AlphaFoldDB" id="A0A6I6SPV1"/>
<dbReference type="SUPFAM" id="SSF53850">
    <property type="entry name" value="Periplasmic binding protein-like II"/>
    <property type="match status" value="1"/>
</dbReference>
<comment type="similarity">
    <text evidence="2">Belongs to the bacterial solute-binding protein 1 family.</text>
</comment>
<dbReference type="Gene3D" id="3.40.190.10">
    <property type="entry name" value="Periplasmic binding protein-like II"/>
    <property type="match status" value="2"/>
</dbReference>
<sequence>MKGPVMNANTIPRREFIKRTVGAFALTLVSPICFGEAKPLRFSGWGSADRARITNEAFALFEAAHPDIRAEAVFTDWLDYWLRLSTLVALGDTPDLIQMDYRYLEEYARSRVIEPLDPFLGNLLDIDSFGEHNIGSCRVDGRLYGVNLGINASAALVDQGRWQEAGIEPPSLGESWQTFHDKCVRFAAGTPRQHYYPTMDASGQESAFEAWLLQQGKSLYGSHGQLGFEAADATDWFDYWAELRAKRACVPVDVQILYRNSIETSPLILGYSALDFAHSNMMLSYQQQIGRPLGITACPVTPEGQPGHYYKPSQMLSIAAGLDADRKHRAVELANFLVMDPTAVKVLGVDRGIPASSDMRLQLAPTLDDVGRATLTYIDDLEPYVGPLPPVPPSGAGEIAIVLQRISHEIGYGVSSTLQGGRQLVEEARAILAR</sequence>
<accession>A0A6I6SPV1</accession>
<name>A0A6I6SPV1_9GAMM</name>
<dbReference type="InterPro" id="IPR050490">
    <property type="entry name" value="Bact_solute-bd_prot1"/>
</dbReference>
<gene>
    <name evidence="3" type="ORF">EKK97_07500</name>
</gene>
<reference evidence="3 4" key="1">
    <citation type="submission" date="2019-01" db="EMBL/GenBank/DDBJ databases">
        <title>Complete genome of a denitifying bacterium Halomons sp. BC-M4-5.</title>
        <authorList>
            <person name="Wang L."/>
            <person name="Shao Z."/>
        </authorList>
    </citation>
    <scope>NUCLEOTIDE SEQUENCE [LARGE SCALE GENOMIC DNA]</scope>
    <source>
        <strain evidence="3 4">BC-M4-5</strain>
    </source>
</reference>
<evidence type="ECO:0000256" key="1">
    <source>
        <dbReference type="ARBA" id="ARBA00004418"/>
    </source>
</evidence>
<dbReference type="Pfam" id="PF01547">
    <property type="entry name" value="SBP_bac_1"/>
    <property type="match status" value="1"/>
</dbReference>
<dbReference type="KEGG" id="htx:EKK97_07500"/>
<organism evidence="3 4">
    <name type="scientific">Billgrantia tianxiuensis</name>
    <dbReference type="NCBI Taxonomy" id="2497861"/>
    <lineage>
        <taxon>Bacteria</taxon>
        <taxon>Pseudomonadati</taxon>
        <taxon>Pseudomonadota</taxon>
        <taxon>Gammaproteobacteria</taxon>
        <taxon>Oceanospirillales</taxon>
        <taxon>Halomonadaceae</taxon>
        <taxon>Billgrantia</taxon>
    </lineage>
</organism>
<dbReference type="Proteomes" id="UP000464013">
    <property type="component" value="Chromosome"/>
</dbReference>
<evidence type="ECO:0000256" key="2">
    <source>
        <dbReference type="ARBA" id="ARBA00008520"/>
    </source>
</evidence>
<evidence type="ECO:0000313" key="3">
    <source>
        <dbReference type="EMBL" id="QHC49495.1"/>
    </source>
</evidence>